<sequence length="407" mass="43318">MDTTGTKFDLRGKGLTLTSAADIEPFLSQITAPEKITEVHLSGNTLGPDAAAALGAILPSMTSLRVANFSDIFTRRLIDEIPIALKSLCDGLLHTSTLRELDLSGNAFGERVAPVLVPLLTTNRGIALLNLNNQGLGPAAGIILADALARAATLSAEAGEPSNLQILICGRNRLEHSAEAWGRALAKHTHLRAVHMPQNGIKADGFGALVGGLKNATSLRHLNLQDNWGKSTTGADGDGPEVDSWPLLADALAAWQKLAFLNVADCCLTPDAFRLIMERFEEGSHSDLATLIVDNSDLDEEVYEQLKDIVSVNLPGLRTLSLALNEDLECGHVEDIVQALEKRGGEAILDDDIEGERWPLPTELEEPTPVAVVDEPVVSTETQAPAAVPSAPEDELEEALAKLSLGK</sequence>
<evidence type="ECO:0000256" key="1">
    <source>
        <dbReference type="ARBA" id="ARBA00022468"/>
    </source>
</evidence>
<evidence type="ECO:0000313" key="6">
    <source>
        <dbReference type="Proteomes" id="UP001556367"/>
    </source>
</evidence>
<evidence type="ECO:0008006" key="7">
    <source>
        <dbReference type="Google" id="ProtNLM"/>
    </source>
</evidence>
<keyword evidence="6" id="KW-1185">Reference proteome</keyword>
<dbReference type="PANTHER" id="PTHR24113:SF12">
    <property type="entry name" value="RAN GTPASE-ACTIVATING PROTEIN 1"/>
    <property type="match status" value="1"/>
</dbReference>
<dbReference type="EMBL" id="JASNQZ010000003">
    <property type="protein sequence ID" value="KAL0959265.1"/>
    <property type="molecule type" value="Genomic_DNA"/>
</dbReference>
<dbReference type="SMART" id="SM00368">
    <property type="entry name" value="LRR_RI"/>
    <property type="match status" value="4"/>
</dbReference>
<dbReference type="Proteomes" id="UP001556367">
    <property type="component" value="Unassembled WGS sequence"/>
</dbReference>
<dbReference type="SUPFAM" id="SSF52047">
    <property type="entry name" value="RNI-like"/>
    <property type="match status" value="1"/>
</dbReference>
<name>A0ABR3JV60_9AGAR</name>
<dbReference type="InterPro" id="IPR032675">
    <property type="entry name" value="LRR_dom_sf"/>
</dbReference>
<dbReference type="InterPro" id="IPR001611">
    <property type="entry name" value="Leu-rich_rpt"/>
</dbReference>
<keyword evidence="2" id="KW-0433">Leucine-rich repeat</keyword>
<organism evidence="5 6">
    <name type="scientific">Hohenbuehelia grisea</name>
    <dbReference type="NCBI Taxonomy" id="104357"/>
    <lineage>
        <taxon>Eukaryota</taxon>
        <taxon>Fungi</taxon>
        <taxon>Dikarya</taxon>
        <taxon>Basidiomycota</taxon>
        <taxon>Agaricomycotina</taxon>
        <taxon>Agaricomycetes</taxon>
        <taxon>Agaricomycetidae</taxon>
        <taxon>Agaricales</taxon>
        <taxon>Pleurotineae</taxon>
        <taxon>Pleurotaceae</taxon>
        <taxon>Hohenbuehelia</taxon>
    </lineage>
</organism>
<evidence type="ECO:0000256" key="3">
    <source>
        <dbReference type="ARBA" id="ARBA00022737"/>
    </source>
</evidence>
<dbReference type="PANTHER" id="PTHR24113">
    <property type="entry name" value="RAN GTPASE-ACTIVATING PROTEIN 1"/>
    <property type="match status" value="1"/>
</dbReference>
<protein>
    <recommendedName>
        <fullName evidence="7">RNI-like protein</fullName>
    </recommendedName>
</protein>
<dbReference type="InterPro" id="IPR027038">
    <property type="entry name" value="RanGap"/>
</dbReference>
<reference evidence="6" key="1">
    <citation type="submission" date="2024-06" db="EMBL/GenBank/DDBJ databases">
        <title>Multi-omics analyses provide insights into the biosynthesis of the anticancer antibiotic pleurotin in Hohenbuehelia grisea.</title>
        <authorList>
            <person name="Weaver J.A."/>
            <person name="Alberti F."/>
        </authorList>
    </citation>
    <scope>NUCLEOTIDE SEQUENCE [LARGE SCALE GENOMIC DNA]</scope>
    <source>
        <strain evidence="6">T-177</strain>
    </source>
</reference>
<evidence type="ECO:0000313" key="5">
    <source>
        <dbReference type="EMBL" id="KAL0959265.1"/>
    </source>
</evidence>
<dbReference type="Pfam" id="PF13516">
    <property type="entry name" value="LRR_6"/>
    <property type="match status" value="2"/>
</dbReference>
<keyword evidence="3" id="KW-0677">Repeat</keyword>
<comment type="caution">
    <text evidence="5">The sequence shown here is derived from an EMBL/GenBank/DDBJ whole genome shotgun (WGS) entry which is preliminary data.</text>
</comment>
<evidence type="ECO:0000256" key="4">
    <source>
        <dbReference type="SAM" id="MobiDB-lite"/>
    </source>
</evidence>
<gene>
    <name evidence="5" type="ORF">HGRIS_014534</name>
</gene>
<proteinExistence type="predicted"/>
<feature type="region of interest" description="Disordered" evidence="4">
    <location>
        <begin position="380"/>
        <end position="407"/>
    </location>
</feature>
<dbReference type="Gene3D" id="3.80.10.10">
    <property type="entry name" value="Ribonuclease Inhibitor"/>
    <property type="match status" value="1"/>
</dbReference>
<keyword evidence="1" id="KW-0343">GTPase activation</keyword>
<accession>A0ABR3JV60</accession>
<evidence type="ECO:0000256" key="2">
    <source>
        <dbReference type="ARBA" id="ARBA00022614"/>
    </source>
</evidence>